<reference evidence="2" key="3">
    <citation type="submission" date="2012-09" db="EMBL/GenBank/DDBJ databases">
        <authorList>
            <consortium name="VectorBase"/>
        </authorList>
    </citation>
    <scope>NUCLEOTIDE SEQUENCE</scope>
    <source>
        <strain evidence="2">Liverpool</strain>
    </source>
</reference>
<proteinExistence type="predicted"/>
<evidence type="ECO:0000256" key="1">
    <source>
        <dbReference type="SAM" id="MobiDB-lite"/>
    </source>
</evidence>
<name>A0A1S4EUP7_AEDAE</name>
<protein>
    <submittedName>
        <fullName evidence="2">AAEL000017-PA</fullName>
    </submittedName>
</protein>
<dbReference type="AlphaFoldDB" id="A0A1S4EUP7"/>
<sequence>MRWQHLRLACSAMDQRTYSGSSSVYLFPQAVTNFQPEESTIKGDVALEATSSSSTKLPPQQRFVNRQRGPQPGKYKPLDEGYDSIAHGKKRTIPGWSTEGTRVTMISLYMGCSGDTSCSAVLERHEKHERALRFISLLAERN</sequence>
<reference evidence="2" key="1">
    <citation type="submission" date="2005-10" db="EMBL/GenBank/DDBJ databases">
        <authorList>
            <person name="Loftus B.J."/>
            <person name="Nene V.M."/>
            <person name="Hannick L.I."/>
            <person name="Bidwell S."/>
            <person name="Haas B."/>
            <person name="Amedeo P."/>
            <person name="Orvis J."/>
            <person name="Wortman J.R."/>
            <person name="White O.R."/>
            <person name="Salzberg S."/>
            <person name="Shumway M."/>
            <person name="Koo H."/>
            <person name="Zhao Y."/>
            <person name="Holmes M."/>
            <person name="Miller J."/>
            <person name="Schatz M."/>
            <person name="Pop M."/>
            <person name="Pai G."/>
            <person name="Utterback T."/>
            <person name="Rogers Y.-H."/>
            <person name="Kravitz S."/>
            <person name="Fraser C.M."/>
        </authorList>
    </citation>
    <scope>NUCLEOTIDE SEQUENCE</scope>
    <source>
        <strain evidence="2">Liverpool</strain>
    </source>
</reference>
<organism evidence="2 3">
    <name type="scientific">Aedes aegypti</name>
    <name type="common">Yellowfever mosquito</name>
    <name type="synonym">Culex aegypti</name>
    <dbReference type="NCBI Taxonomy" id="7159"/>
    <lineage>
        <taxon>Eukaryota</taxon>
        <taxon>Metazoa</taxon>
        <taxon>Ecdysozoa</taxon>
        <taxon>Arthropoda</taxon>
        <taxon>Hexapoda</taxon>
        <taxon>Insecta</taxon>
        <taxon>Pterygota</taxon>
        <taxon>Neoptera</taxon>
        <taxon>Endopterygota</taxon>
        <taxon>Diptera</taxon>
        <taxon>Nematocera</taxon>
        <taxon>Culicoidea</taxon>
        <taxon>Culicidae</taxon>
        <taxon>Culicinae</taxon>
        <taxon>Aedini</taxon>
        <taxon>Aedes</taxon>
        <taxon>Stegomyia</taxon>
    </lineage>
</organism>
<reference evidence="2" key="2">
    <citation type="journal article" date="2007" name="Science">
        <title>Genome sequence of Aedes aegypti, a major arbovirus vector.</title>
        <authorList>
            <person name="Nene V."/>
            <person name="Wortman J.R."/>
            <person name="Lawson D."/>
            <person name="Haas B."/>
            <person name="Kodira C."/>
            <person name="Tu Z.J."/>
            <person name="Loftus B."/>
            <person name="Xi Z."/>
            <person name="Megy K."/>
            <person name="Grabherr M."/>
            <person name="Ren Q."/>
            <person name="Zdobnov E.M."/>
            <person name="Lobo N.F."/>
            <person name="Campbell K.S."/>
            <person name="Brown S.E."/>
            <person name="Bonaldo M.F."/>
            <person name="Zhu J."/>
            <person name="Sinkins S.P."/>
            <person name="Hogenkamp D.G."/>
            <person name="Amedeo P."/>
            <person name="Arensburger P."/>
            <person name="Atkinson P.W."/>
            <person name="Bidwell S."/>
            <person name="Biedler J."/>
            <person name="Birney E."/>
            <person name="Bruggner R.V."/>
            <person name="Costas J."/>
            <person name="Coy M.R."/>
            <person name="Crabtree J."/>
            <person name="Crawford M."/>
            <person name="Debruyn B."/>
            <person name="Decaprio D."/>
            <person name="Eiglmeier K."/>
            <person name="Eisenstadt E."/>
            <person name="El-Dorry H."/>
            <person name="Gelbart W.M."/>
            <person name="Gomes S.L."/>
            <person name="Hammond M."/>
            <person name="Hannick L.I."/>
            <person name="Hogan J.R."/>
            <person name="Holmes M.H."/>
            <person name="Jaffe D."/>
            <person name="Johnston J.S."/>
            <person name="Kennedy R.C."/>
            <person name="Koo H."/>
            <person name="Kravitz S."/>
            <person name="Kriventseva E.V."/>
            <person name="Kulp D."/>
            <person name="Labutti K."/>
            <person name="Lee E."/>
            <person name="Li S."/>
            <person name="Lovin D.D."/>
            <person name="Mao C."/>
            <person name="Mauceli E."/>
            <person name="Menck C.F."/>
            <person name="Miller J.R."/>
            <person name="Montgomery P."/>
            <person name="Mori A."/>
            <person name="Nascimento A.L."/>
            <person name="Naveira H.F."/>
            <person name="Nusbaum C."/>
            <person name="O'leary S."/>
            <person name="Orvis J."/>
            <person name="Pertea M."/>
            <person name="Quesneville H."/>
            <person name="Reidenbach K.R."/>
            <person name="Rogers Y.H."/>
            <person name="Roth C.W."/>
            <person name="Schneider J.R."/>
            <person name="Schatz M."/>
            <person name="Shumway M."/>
            <person name="Stanke M."/>
            <person name="Stinson E.O."/>
            <person name="Tubio J.M."/>
            <person name="Vanzee J.P."/>
            <person name="Verjovski-Almeida S."/>
            <person name="Werner D."/>
            <person name="White O."/>
            <person name="Wyder S."/>
            <person name="Zeng Q."/>
            <person name="Zhao Q."/>
            <person name="Zhao Y."/>
            <person name="Hill C.A."/>
            <person name="Raikhel A.S."/>
            <person name="Soares M.B."/>
            <person name="Knudson D.L."/>
            <person name="Lee N.H."/>
            <person name="Galagan J."/>
            <person name="Salzberg S.L."/>
            <person name="Paulsen I.T."/>
            <person name="Dimopoulos G."/>
            <person name="Collins F.H."/>
            <person name="Birren B."/>
            <person name="Fraser-Liggett C.M."/>
            <person name="Severson D.W."/>
        </authorList>
    </citation>
    <scope>NUCLEOTIDE SEQUENCE [LARGE SCALE GENOMIC DNA]</scope>
    <source>
        <strain evidence="2">Liverpool</strain>
    </source>
</reference>
<dbReference type="EMBL" id="CH477186">
    <property type="protein sequence ID" value="EAT48913.1"/>
    <property type="molecule type" value="Genomic_DNA"/>
</dbReference>
<dbReference type="Proteomes" id="UP000682892">
    <property type="component" value="Chromosome 1"/>
</dbReference>
<feature type="region of interest" description="Disordered" evidence="1">
    <location>
        <begin position="49"/>
        <end position="81"/>
    </location>
</feature>
<accession>A0A1S4EUP7</accession>
<evidence type="ECO:0000313" key="2">
    <source>
        <dbReference type="EMBL" id="EAT48913.1"/>
    </source>
</evidence>
<gene>
    <name evidence="2" type="ORF">AaeL_AAEL000017</name>
</gene>
<dbReference type="HOGENOM" id="CLU_1817368_0_0_1"/>
<feature type="compositionally biased region" description="Polar residues" evidence="1">
    <location>
        <begin position="49"/>
        <end position="64"/>
    </location>
</feature>
<evidence type="ECO:0000313" key="3">
    <source>
        <dbReference type="Proteomes" id="UP000682892"/>
    </source>
</evidence>